<sequence length="201" mass="21517">MNTAPPTLIDRIDTALDATGAIVAGVTSAHLTQPSLCAGWDIGFELNHLVGGLRIFAAELAGTDPGGEHHDDWLGADHRAAFTAAADLDRKAWSRPGALDATIRLGFGAVPAPMAALIHLTEILVHGIDLAVVTEQPHRIDEQQAEYLLTTMRSMDFDTFRRPGMFGPAQPVPLDVPAHRQLLGFLGRQGFSPSQKTSRTA</sequence>
<evidence type="ECO:0000313" key="3">
    <source>
        <dbReference type="Proteomes" id="UP001601992"/>
    </source>
</evidence>
<comment type="caution">
    <text evidence="2">The sequence shown here is derived from an EMBL/GenBank/DDBJ whole genome shotgun (WGS) entry which is preliminary data.</text>
</comment>
<gene>
    <name evidence="2" type="ORF">ACFYXQ_02715</name>
</gene>
<dbReference type="InterPro" id="IPR024344">
    <property type="entry name" value="MDMPI_metal-binding"/>
</dbReference>
<keyword evidence="3" id="KW-1185">Reference proteome</keyword>
<feature type="domain" description="Mycothiol-dependent maleylpyruvate isomerase metal-binding" evidence="1">
    <location>
        <begin position="14"/>
        <end position="131"/>
    </location>
</feature>
<organism evidence="2 3">
    <name type="scientific">Nocardia jiangxiensis</name>
    <dbReference type="NCBI Taxonomy" id="282685"/>
    <lineage>
        <taxon>Bacteria</taxon>
        <taxon>Bacillati</taxon>
        <taxon>Actinomycetota</taxon>
        <taxon>Actinomycetes</taxon>
        <taxon>Mycobacteriales</taxon>
        <taxon>Nocardiaceae</taxon>
        <taxon>Nocardia</taxon>
    </lineage>
</organism>
<dbReference type="NCBIfam" id="TIGR03086">
    <property type="entry name" value="TIGR03086 family metal-binding protein"/>
    <property type="match status" value="1"/>
</dbReference>
<evidence type="ECO:0000313" key="2">
    <source>
        <dbReference type="EMBL" id="MFF3566674.1"/>
    </source>
</evidence>
<dbReference type="InterPro" id="IPR034660">
    <property type="entry name" value="DinB/YfiT-like"/>
</dbReference>
<reference evidence="2 3" key="1">
    <citation type="submission" date="2024-10" db="EMBL/GenBank/DDBJ databases">
        <title>The Natural Products Discovery Center: Release of the First 8490 Sequenced Strains for Exploring Actinobacteria Biosynthetic Diversity.</title>
        <authorList>
            <person name="Kalkreuter E."/>
            <person name="Kautsar S.A."/>
            <person name="Yang D."/>
            <person name="Bader C.D."/>
            <person name="Teijaro C.N."/>
            <person name="Fluegel L."/>
            <person name="Davis C.M."/>
            <person name="Simpson J.R."/>
            <person name="Lauterbach L."/>
            <person name="Steele A.D."/>
            <person name="Gui C."/>
            <person name="Meng S."/>
            <person name="Li G."/>
            <person name="Viehrig K."/>
            <person name="Ye F."/>
            <person name="Su P."/>
            <person name="Kiefer A.F."/>
            <person name="Nichols A."/>
            <person name="Cepeda A.J."/>
            <person name="Yan W."/>
            <person name="Fan B."/>
            <person name="Jiang Y."/>
            <person name="Adhikari A."/>
            <person name="Zheng C.-J."/>
            <person name="Schuster L."/>
            <person name="Cowan T.M."/>
            <person name="Smanski M.J."/>
            <person name="Chevrette M.G."/>
            <person name="De Carvalho L.P.S."/>
            <person name="Shen B."/>
        </authorList>
    </citation>
    <scope>NUCLEOTIDE SEQUENCE [LARGE SCALE GENOMIC DNA]</scope>
    <source>
        <strain evidence="2 3">NPDC002593</strain>
    </source>
</reference>
<proteinExistence type="predicted"/>
<dbReference type="Proteomes" id="UP001601992">
    <property type="component" value="Unassembled WGS sequence"/>
</dbReference>
<dbReference type="InterPro" id="IPR017517">
    <property type="entry name" value="Maleyloyr_isom"/>
</dbReference>
<dbReference type="NCBIfam" id="TIGR03083">
    <property type="entry name" value="maleylpyruvate isomerase family mycothiol-dependent enzyme"/>
    <property type="match status" value="1"/>
</dbReference>
<dbReference type="InterPro" id="IPR017520">
    <property type="entry name" value="CHP03086"/>
</dbReference>
<dbReference type="Gene3D" id="1.20.120.450">
    <property type="entry name" value="dinb family like domain"/>
    <property type="match status" value="1"/>
</dbReference>
<accession>A0ABW6RUK5</accession>
<dbReference type="Pfam" id="PF11716">
    <property type="entry name" value="MDMPI_N"/>
    <property type="match status" value="1"/>
</dbReference>
<protein>
    <submittedName>
        <fullName evidence="2">TIGR03086 family metal-binding protein</fullName>
    </submittedName>
</protein>
<dbReference type="SUPFAM" id="SSF109854">
    <property type="entry name" value="DinB/YfiT-like putative metalloenzymes"/>
    <property type="match status" value="1"/>
</dbReference>
<evidence type="ECO:0000259" key="1">
    <source>
        <dbReference type="Pfam" id="PF11716"/>
    </source>
</evidence>
<name>A0ABW6RUK5_9NOCA</name>
<dbReference type="EMBL" id="JBIAQY010000001">
    <property type="protein sequence ID" value="MFF3566674.1"/>
    <property type="molecule type" value="Genomic_DNA"/>
</dbReference>
<dbReference type="RefSeq" id="WP_040818597.1">
    <property type="nucleotide sequence ID" value="NZ_JBIAQY010000001.1"/>
</dbReference>